<evidence type="ECO:0000313" key="4">
    <source>
        <dbReference type="Proteomes" id="UP001164459"/>
    </source>
</evidence>
<feature type="signal peptide" evidence="2">
    <location>
        <begin position="1"/>
        <end position="21"/>
    </location>
</feature>
<dbReference type="PROSITE" id="PS51257">
    <property type="entry name" value="PROKAR_LIPOPROTEIN"/>
    <property type="match status" value="1"/>
</dbReference>
<feature type="compositionally biased region" description="Low complexity" evidence="1">
    <location>
        <begin position="30"/>
        <end position="68"/>
    </location>
</feature>
<reference evidence="3" key="1">
    <citation type="submission" date="2022-11" db="EMBL/GenBank/DDBJ databases">
        <title>Minimal conservation of predation-associated metabolite biosynthetic gene clusters underscores biosynthetic potential of Myxococcota including descriptions for ten novel species: Archangium lansinium sp. nov., Myxococcus landrumus sp. nov., Nannocystis bai.</title>
        <authorList>
            <person name="Ahearne A."/>
            <person name="Stevens C."/>
            <person name="Dowd S."/>
        </authorList>
    </citation>
    <scope>NUCLEOTIDE SEQUENCE</scope>
    <source>
        <strain evidence="3">Fl3</strain>
    </source>
</reference>
<dbReference type="RefSeq" id="WP_269039829.1">
    <property type="nucleotide sequence ID" value="NZ_CP114040.1"/>
</dbReference>
<evidence type="ECO:0000256" key="2">
    <source>
        <dbReference type="SAM" id="SignalP"/>
    </source>
</evidence>
<feature type="region of interest" description="Disordered" evidence="1">
    <location>
        <begin position="25"/>
        <end position="77"/>
    </location>
</feature>
<keyword evidence="2" id="KW-0732">Signal</keyword>
<organism evidence="3 4">
    <name type="scientific">Nannocystis punicea</name>
    <dbReference type="NCBI Taxonomy" id="2995304"/>
    <lineage>
        <taxon>Bacteria</taxon>
        <taxon>Pseudomonadati</taxon>
        <taxon>Myxococcota</taxon>
        <taxon>Polyangia</taxon>
        <taxon>Nannocystales</taxon>
        <taxon>Nannocystaceae</taxon>
        <taxon>Nannocystis</taxon>
    </lineage>
</organism>
<proteinExistence type="predicted"/>
<name>A0ABY7HED4_9BACT</name>
<dbReference type="Proteomes" id="UP001164459">
    <property type="component" value="Chromosome"/>
</dbReference>
<evidence type="ECO:0000313" key="3">
    <source>
        <dbReference type="EMBL" id="WAS97457.1"/>
    </source>
</evidence>
<accession>A0ABY7HED4</accession>
<keyword evidence="4" id="KW-1185">Reference proteome</keyword>
<feature type="chain" id="PRO_5046015577" description="VWFA domain-containing protein" evidence="2">
    <location>
        <begin position="22"/>
        <end position="355"/>
    </location>
</feature>
<sequence length="355" mass="36433">MHVRLLASACGLALGTLVACGDATQTTSEAGDPSGPASTGSTTTGLVVPPTSTTTTTTTGASVTGTSEGVEKYDLPDDEDLPGCGAVDVLFVVDNSKSMAQYQSALAEAFPQFVDAMIANLPKSVDLHVGITTTDFYCTGAGQACCPDNCPVGNTQCQIGTTPEEVEAIDAYYLPPTSGNNGANGSQGRLFVHEGMAYFATNTDDDPAPLKAWFTGAATAAGEQGSSLEMPVAAAAYAAGPANAGANEGFLRDKDAVLLVFFLTNDPDASVEVLSTYTAMVRDAKADCGGDPCILTAGLIKKCVPAENQKLWQFMKAFGEEPIWGDIEDKAGYVEIVGEALAATLGDACVHIPVG</sequence>
<gene>
    <name evidence="3" type="ORF">O0S08_15025</name>
</gene>
<dbReference type="EMBL" id="CP114040">
    <property type="protein sequence ID" value="WAS97457.1"/>
    <property type="molecule type" value="Genomic_DNA"/>
</dbReference>
<evidence type="ECO:0008006" key="5">
    <source>
        <dbReference type="Google" id="ProtNLM"/>
    </source>
</evidence>
<protein>
    <recommendedName>
        <fullName evidence="5">VWFA domain-containing protein</fullName>
    </recommendedName>
</protein>
<evidence type="ECO:0000256" key="1">
    <source>
        <dbReference type="SAM" id="MobiDB-lite"/>
    </source>
</evidence>